<dbReference type="EMBL" id="CP022202">
    <property type="protein sequence ID" value="AXA64024.1"/>
    <property type="molecule type" value="Genomic_DNA"/>
</dbReference>
<reference evidence="3" key="1">
    <citation type="journal article" date="2021" name="Front. Microbiol.">
        <title>Genomic Analysis of the 1-Aminocyclopropane-1-Carboxylate Deaminase-Producing Pseudomonas thivervalensis SC5 Reveals Its Multifaceted Roles in Soil and in Beneficial Interactions With Plants.</title>
        <authorList>
            <person name="Nascimento F.X."/>
            <person name="Uron P."/>
            <person name="Glick B.R."/>
            <person name="Giachini A."/>
            <person name="Rossi M.J."/>
        </authorList>
    </citation>
    <scope>NUCLEOTIDE SEQUENCE [LARGE SCALE GENOMIC DNA]</scope>
    <source>
        <strain evidence="3">PLM3</strain>
    </source>
</reference>
<dbReference type="Pfam" id="PF08861">
    <property type="entry name" value="DUF1828"/>
    <property type="match status" value="1"/>
</dbReference>
<feature type="domain" description="DUF1828" evidence="1">
    <location>
        <begin position="32"/>
        <end position="120"/>
    </location>
</feature>
<protein>
    <recommendedName>
        <fullName evidence="1">DUF1828 domain-containing protein</fullName>
    </recommendedName>
</protein>
<dbReference type="KEGG" id="pthv:CE140_00515"/>
<name>A0A2Z4ZK41_9PSED</name>
<accession>A0A2Z4ZK41</accession>
<evidence type="ECO:0000313" key="3">
    <source>
        <dbReference type="Proteomes" id="UP000251666"/>
    </source>
</evidence>
<organism evidence="2 3">
    <name type="scientific">Pseudomonas thivervalensis</name>
    <dbReference type="NCBI Taxonomy" id="86265"/>
    <lineage>
        <taxon>Bacteria</taxon>
        <taxon>Pseudomonadati</taxon>
        <taxon>Pseudomonadota</taxon>
        <taxon>Gammaproteobacteria</taxon>
        <taxon>Pseudomonadales</taxon>
        <taxon>Pseudomonadaceae</taxon>
        <taxon>Pseudomonas</taxon>
    </lineage>
</organism>
<dbReference type="AlphaFoldDB" id="A0A2Z4ZK41"/>
<dbReference type="Proteomes" id="UP000251666">
    <property type="component" value="Chromosome"/>
</dbReference>
<evidence type="ECO:0000259" key="1">
    <source>
        <dbReference type="Pfam" id="PF08861"/>
    </source>
</evidence>
<evidence type="ECO:0000313" key="2">
    <source>
        <dbReference type="EMBL" id="AXA64024.1"/>
    </source>
</evidence>
<proteinExistence type="predicted"/>
<sequence>MCSIGCGDFFSKSGWHCQTVNVGSGPATYISTPITLPGGKPLDFYLIKRGNHIEFTDDGITIFALRSLGYALGDKRNWKGLENLGVRHGFELTSAGAFECVFPEDDLDIWGAKILRLMAAIATWEEDRFFEGDTDFSLTEEVEMLLRAKDPERKLLRNAALRVGKVDVTFDFLWGDTYVDAVAPVQQSINARLRKAVIINKSEEPVDVLFIVDDRDKKQKAEDEINVLGGLSPTILFSDFQAHYSSAVH</sequence>
<keyword evidence="3" id="KW-1185">Reference proteome</keyword>
<gene>
    <name evidence="2" type="ORF">CEQ51_00515</name>
</gene>
<dbReference type="InterPro" id="IPR014960">
    <property type="entry name" value="DUF1828"/>
</dbReference>